<protein>
    <submittedName>
        <fullName evidence="1">Uncharacterized protein</fullName>
    </submittedName>
</protein>
<gene>
    <name evidence="1" type="ORF">SDC9_98922</name>
</gene>
<organism evidence="1">
    <name type="scientific">bioreactor metagenome</name>
    <dbReference type="NCBI Taxonomy" id="1076179"/>
    <lineage>
        <taxon>unclassified sequences</taxon>
        <taxon>metagenomes</taxon>
        <taxon>ecological metagenomes</taxon>
    </lineage>
</organism>
<reference evidence="1" key="1">
    <citation type="submission" date="2019-08" db="EMBL/GenBank/DDBJ databases">
        <authorList>
            <person name="Kucharzyk K."/>
            <person name="Murdoch R.W."/>
            <person name="Higgins S."/>
            <person name="Loffler F."/>
        </authorList>
    </citation>
    <scope>NUCLEOTIDE SEQUENCE</scope>
</reference>
<evidence type="ECO:0000313" key="1">
    <source>
        <dbReference type="EMBL" id="MPM52166.1"/>
    </source>
</evidence>
<name>A0A645AGT7_9ZZZZ</name>
<dbReference type="AlphaFoldDB" id="A0A645AGT7"/>
<proteinExistence type="predicted"/>
<comment type="caution">
    <text evidence="1">The sequence shown here is derived from an EMBL/GenBank/DDBJ whole genome shotgun (WGS) entry which is preliminary data.</text>
</comment>
<sequence length="252" mass="29241">MAEDADRPEKEFSSLYGKETTLNMEIDQQFSQEMYKEFLQAYIDSDYLKKINYWQENNIGPFNSVDEFETWLADHDWKLPKFQFVTGRATEGIGGRYLTEVQFSNVDFSSIELFFLTEDDYKSNIFMRGLYEAITKNKTFWGNDHNTGALGFTVIDGKIVFIVADTNKDIFRQNGPEFLEQTFQDDPAENARVASAWLKWAIISLQKTEMFDDRNFINVAITDKVYPTSGWPPYTTLDQVTRTIITTTPSTK</sequence>
<dbReference type="EMBL" id="VSSQ01013738">
    <property type="protein sequence ID" value="MPM52166.1"/>
    <property type="molecule type" value="Genomic_DNA"/>
</dbReference>
<accession>A0A645AGT7</accession>